<dbReference type="EMBL" id="DS268507">
    <property type="protein sequence ID" value="EFO83099.1"/>
    <property type="molecule type" value="Genomic_DNA"/>
</dbReference>
<sequence>MPVPSESKSFTSYVKIAQFIAQFGFFSTTFFCFILIFLTVFGMTRNFGSYKYLLILFPTVGIFFATIELLLYPYRRPFGMSQDAVTLCLCFYTGVYASTISMLSVQFLYRYWAIFDEKKLRFFKGWKFMISVVYSLFFGVAWSLGILYFDKIDDYLKEYFNSDRFQKFNLDISEVSGVAFVAYDATGSIRWFNISSTTNMTCIMAIQYTFFFTIYLPLLDIECDLTTGITPCAVALYPAMDAIIVMCIVSDYKKDAKSKLAYEYRMLSVHLSELTIQFLDKCLKLLGMLKTEPSTNQKASTNLNYPNIVN</sequence>
<keyword evidence="1" id="KW-0812">Transmembrane</keyword>
<dbReference type="PANTHER" id="PTHR46000">
    <property type="entry name" value="SEVEN TM RECEPTOR-RELATED"/>
    <property type="match status" value="1"/>
</dbReference>
<feature type="transmembrane region" description="Helical" evidence="1">
    <location>
        <begin position="228"/>
        <end position="249"/>
    </location>
</feature>
<keyword evidence="3" id="KW-1185">Reference proteome</keyword>
<evidence type="ECO:0000313" key="3">
    <source>
        <dbReference type="Proteomes" id="UP000008281"/>
    </source>
</evidence>
<dbReference type="Pfam" id="PF10326">
    <property type="entry name" value="7TM_GPCR_Str"/>
    <property type="match status" value="1"/>
</dbReference>
<dbReference type="eggNOG" id="ENOG502RVRW">
    <property type="taxonomic scope" value="Eukaryota"/>
</dbReference>
<feature type="transmembrane region" description="Helical" evidence="1">
    <location>
        <begin position="84"/>
        <end position="108"/>
    </location>
</feature>
<reference evidence="2" key="1">
    <citation type="submission" date="2007-07" db="EMBL/GenBank/DDBJ databases">
        <title>PCAP assembly of the Caenorhabditis remanei genome.</title>
        <authorList>
            <consortium name="The Caenorhabditis remanei Sequencing Consortium"/>
            <person name="Wilson R.K."/>
        </authorList>
    </citation>
    <scope>NUCLEOTIDE SEQUENCE [LARGE SCALE GENOMIC DNA]</scope>
    <source>
        <strain evidence="2">PB4641</strain>
    </source>
</reference>
<dbReference type="PANTHER" id="PTHR46000:SF11">
    <property type="entry name" value="SEVEN TM RECEPTOR"/>
    <property type="match status" value="1"/>
</dbReference>
<proteinExistence type="predicted"/>
<keyword evidence="1" id="KW-1133">Transmembrane helix</keyword>
<dbReference type="HOGENOM" id="CLU_036335_4_1_1"/>
<gene>
    <name evidence="2" type="ORF">CRE_12965</name>
</gene>
<dbReference type="InParanoid" id="E3N106"/>
<name>E3N106_CAERE</name>
<dbReference type="AlphaFoldDB" id="E3N106"/>
<evidence type="ECO:0000256" key="1">
    <source>
        <dbReference type="SAM" id="Phobius"/>
    </source>
</evidence>
<protein>
    <submittedName>
        <fullName evidence="2">Uncharacterized protein</fullName>
    </submittedName>
</protein>
<keyword evidence="1" id="KW-0472">Membrane</keyword>
<organism evidence="3">
    <name type="scientific">Caenorhabditis remanei</name>
    <name type="common">Caenorhabditis vulgaris</name>
    <dbReference type="NCBI Taxonomy" id="31234"/>
    <lineage>
        <taxon>Eukaryota</taxon>
        <taxon>Metazoa</taxon>
        <taxon>Ecdysozoa</taxon>
        <taxon>Nematoda</taxon>
        <taxon>Chromadorea</taxon>
        <taxon>Rhabditida</taxon>
        <taxon>Rhabditina</taxon>
        <taxon>Rhabditomorpha</taxon>
        <taxon>Rhabditoidea</taxon>
        <taxon>Rhabditidae</taxon>
        <taxon>Peloderinae</taxon>
        <taxon>Caenorhabditis</taxon>
    </lineage>
</organism>
<feature type="transmembrane region" description="Helical" evidence="1">
    <location>
        <begin position="53"/>
        <end position="72"/>
    </location>
</feature>
<evidence type="ECO:0000313" key="2">
    <source>
        <dbReference type="EMBL" id="EFO83099.1"/>
    </source>
</evidence>
<feature type="transmembrane region" description="Helical" evidence="1">
    <location>
        <begin position="198"/>
        <end position="216"/>
    </location>
</feature>
<feature type="transmembrane region" description="Helical" evidence="1">
    <location>
        <begin position="20"/>
        <end position="41"/>
    </location>
</feature>
<dbReference type="InterPro" id="IPR019428">
    <property type="entry name" value="7TM_GPCR_serpentine_rcpt_Str"/>
</dbReference>
<accession>E3N106</accession>
<dbReference type="Proteomes" id="UP000008281">
    <property type="component" value="Unassembled WGS sequence"/>
</dbReference>
<feature type="transmembrane region" description="Helical" evidence="1">
    <location>
        <begin position="128"/>
        <end position="148"/>
    </location>
</feature>